<dbReference type="InterPro" id="IPR008969">
    <property type="entry name" value="CarboxyPept-like_regulatory"/>
</dbReference>
<dbReference type="Proteomes" id="UP000290253">
    <property type="component" value="Unassembled WGS sequence"/>
</dbReference>
<dbReference type="AlphaFoldDB" id="A0A4Q1SCJ9"/>
<evidence type="ECO:0000313" key="6">
    <source>
        <dbReference type="Proteomes" id="UP000290253"/>
    </source>
</evidence>
<feature type="domain" description="TonB-dependent transporter Oar-like beta-barrel" evidence="4">
    <location>
        <begin position="270"/>
        <end position="1199"/>
    </location>
</feature>
<dbReference type="Gene3D" id="2.60.40.1120">
    <property type="entry name" value="Carboxypeptidase-like, regulatory domain"/>
    <property type="match status" value="1"/>
</dbReference>
<comment type="caution">
    <text evidence="5">The sequence shown here is derived from an EMBL/GenBank/DDBJ whole genome shotgun (WGS) entry which is preliminary data.</text>
</comment>
<dbReference type="EMBL" id="SDMK01000002">
    <property type="protein sequence ID" value="RXS94934.1"/>
    <property type="molecule type" value="Genomic_DNA"/>
</dbReference>
<keyword evidence="2" id="KW-0472">Membrane</keyword>
<dbReference type="Pfam" id="PF25183">
    <property type="entry name" value="OMP_b-brl_4"/>
    <property type="match status" value="1"/>
</dbReference>
<evidence type="ECO:0000313" key="5">
    <source>
        <dbReference type="EMBL" id="RXS94934.1"/>
    </source>
</evidence>
<name>A0A4Q1SCJ9_9BACT</name>
<dbReference type="Pfam" id="PF13620">
    <property type="entry name" value="CarboxypepD_reg"/>
    <property type="match status" value="1"/>
</dbReference>
<proteinExistence type="predicted"/>
<dbReference type="RefSeq" id="WP_129208103.1">
    <property type="nucleotide sequence ID" value="NZ_BMGU01000003.1"/>
</dbReference>
<dbReference type="OrthoDB" id="97893at2"/>
<dbReference type="Gene3D" id="2.40.170.20">
    <property type="entry name" value="TonB-dependent receptor, beta-barrel domain"/>
    <property type="match status" value="1"/>
</dbReference>
<dbReference type="SUPFAM" id="SSF49464">
    <property type="entry name" value="Carboxypeptidase regulatory domain-like"/>
    <property type="match status" value="1"/>
</dbReference>
<evidence type="ECO:0000256" key="1">
    <source>
        <dbReference type="ARBA" id="ARBA00004442"/>
    </source>
</evidence>
<evidence type="ECO:0000256" key="2">
    <source>
        <dbReference type="ARBA" id="ARBA00023136"/>
    </source>
</evidence>
<dbReference type="SUPFAM" id="SSF56935">
    <property type="entry name" value="Porins"/>
    <property type="match status" value="1"/>
</dbReference>
<gene>
    <name evidence="5" type="ORF">ESZ00_09855</name>
</gene>
<sequence length="1222" mass="132605">MFQTFKAGGCRPQRGTASRALRLALFATALLGSAAIPFHMGMVAYAQNAQGSILGHVVDSTGAVIPGAQVTVTNLSTNVKVVLPTNGNGDYVVPQLNPGPYTITVEASGFSAASSTQLTLEVDQKLRQDFKLSVGSAASTVTVSADTQMLHTDDTTIGQVMDDKLIQALPVNGRDFTNLMLTNVGTNITPGGSGTDWSFHGLNNTYMEVSADGAQAQTTSYSVDGIYDADFFFSVPINIPNELSVQEFKMMNGMYGAQYGSGVSQVNVAIKSGTNQLHGAAYEALEANWLEPDNAYQAAENAATGSTSSTSPDFHQHQFGGTLSGPLVIPHVYDGRNKTFWFGSYDQGLYTKVNSPSTDFVPTAAELSGDFSAYPFPIYDPETTVTNTAYNSSAAQSPTNSPVIRKQFANNQIPANRIDAVSAAIAKYFDAENISSCSESSHILSGCDNYSANTKTTKNTGVGTARIDQYIGADDHVFLTANVGNLSQTSTSIRFGQGGQVYTRPKLFGGTWNHTFNSNLMNQATLGYSRDHFLSGTNTAYGANLSEDVGLANTASNPATYDLPTMSVFNYQGFGGGEPTTYADNIYQGVDTVTWLHGRHTFNFGVDYRRVQLYEFDNYDGTGSLTFNGEFTSAVPGYAGDALASSGAYSSTAAYQGNALADMLLGDWSGASGPPPIATDDYILWGNNWNLFFQDDWRVSDRLTLNAGLRWERPADFHTAHNDGYAFSPSNGGQFVWANCSFTEPILAAGGNSNFLQCGASSTLVPVDNKDFAPRIGFSYRPAGAKEKLVVRGGFGIFYGTYNRYYDGSQYDKDELYNETAATYTSPTGTEEYPTNASGQSLVVSKLWSAPLNADSLFETNGWEFPFNQVNWPKNHTPYDEQWSFDTEYQLTSSLMLDIGYVGDHGLRQPSQDIIGAAAPPKVAGDSCNNLVDASLATGSNAYCASDSNFQPMDERTPYANMPPYLYANINGFQSTYNALQVQLIERMIHGLTYHVNYTYSKTMDLTSGINLVNGEQAQIQNPQHPYQEYGLAASDETHRLVATYAYEVPKDLIHIAHMNWLFAGWTTSGIYQLSSGFPFSILGGVGSDQMAEDYTGRFLANSTYAKNASFKSTLGQAFNTSMYSTPELGRYGNTNKSPERTPYFTNFDASFGKTTHIGERQALLIRIEDFNLGSTWHSSTSLLFPDSTVTDTNFGSLINKTYGNVSLWNPHTLQLTAQYSF</sequence>
<accession>A0A4Q1SCJ9</accession>
<organism evidence="5 6">
    <name type="scientific">Silvibacterium dinghuense</name>
    <dbReference type="NCBI Taxonomy" id="1560006"/>
    <lineage>
        <taxon>Bacteria</taxon>
        <taxon>Pseudomonadati</taxon>
        <taxon>Acidobacteriota</taxon>
        <taxon>Terriglobia</taxon>
        <taxon>Terriglobales</taxon>
        <taxon>Acidobacteriaceae</taxon>
        <taxon>Silvibacterium</taxon>
    </lineage>
</organism>
<dbReference type="GO" id="GO:0009279">
    <property type="term" value="C:cell outer membrane"/>
    <property type="evidence" value="ECO:0007669"/>
    <property type="project" value="UniProtKB-SubCell"/>
</dbReference>
<dbReference type="InterPro" id="IPR036942">
    <property type="entry name" value="Beta-barrel_TonB_sf"/>
</dbReference>
<dbReference type="InterPro" id="IPR057601">
    <property type="entry name" value="Oar-like_b-barrel"/>
</dbReference>
<keyword evidence="3" id="KW-0998">Cell outer membrane</keyword>
<comment type="subcellular location">
    <subcellularLocation>
        <location evidence="1">Cell outer membrane</location>
    </subcellularLocation>
</comment>
<keyword evidence="6" id="KW-1185">Reference proteome</keyword>
<reference evidence="5 6" key="1">
    <citation type="journal article" date="2016" name="Int. J. Syst. Evol. Microbiol.">
        <title>Acidipila dinghuensis sp. nov., an acidobacterium isolated from forest soil.</title>
        <authorList>
            <person name="Jiang Y.W."/>
            <person name="Wang J."/>
            <person name="Chen M.H."/>
            <person name="Lv Y.Y."/>
            <person name="Qiu L.H."/>
        </authorList>
    </citation>
    <scope>NUCLEOTIDE SEQUENCE [LARGE SCALE GENOMIC DNA]</scope>
    <source>
        <strain evidence="5 6">DHOF10</strain>
    </source>
</reference>
<evidence type="ECO:0000256" key="3">
    <source>
        <dbReference type="ARBA" id="ARBA00023237"/>
    </source>
</evidence>
<evidence type="ECO:0000259" key="4">
    <source>
        <dbReference type="Pfam" id="PF25183"/>
    </source>
</evidence>
<protein>
    <recommendedName>
        <fullName evidence="4">TonB-dependent transporter Oar-like beta-barrel domain-containing protein</fullName>
    </recommendedName>
</protein>